<dbReference type="InterPro" id="IPR012337">
    <property type="entry name" value="RNaseH-like_sf"/>
</dbReference>
<dbReference type="GO" id="GO:0003676">
    <property type="term" value="F:nucleic acid binding"/>
    <property type="evidence" value="ECO:0007669"/>
    <property type="project" value="InterPro"/>
</dbReference>
<protein>
    <submittedName>
        <fullName evidence="2">IS3 family transposase ISVpa4</fullName>
    </submittedName>
</protein>
<dbReference type="EMBL" id="VSSQ01129102">
    <property type="protein sequence ID" value="MPN57511.1"/>
    <property type="molecule type" value="Genomic_DNA"/>
</dbReference>
<dbReference type="GO" id="GO:0015074">
    <property type="term" value="P:DNA integration"/>
    <property type="evidence" value="ECO:0007669"/>
    <property type="project" value="InterPro"/>
</dbReference>
<dbReference type="AlphaFoldDB" id="A0A645J1P8"/>
<evidence type="ECO:0000259" key="1">
    <source>
        <dbReference type="PROSITE" id="PS50994"/>
    </source>
</evidence>
<organism evidence="2">
    <name type="scientific">bioreactor metagenome</name>
    <dbReference type="NCBI Taxonomy" id="1076179"/>
    <lineage>
        <taxon>unclassified sequences</taxon>
        <taxon>metagenomes</taxon>
        <taxon>ecological metagenomes</taxon>
    </lineage>
</organism>
<dbReference type="Pfam" id="PF00665">
    <property type="entry name" value="rve"/>
    <property type="match status" value="1"/>
</dbReference>
<accession>A0A645J1P8</accession>
<dbReference type="PANTHER" id="PTHR46889">
    <property type="entry name" value="TRANSPOSASE INSF FOR INSERTION SEQUENCE IS3B-RELATED"/>
    <property type="match status" value="1"/>
</dbReference>
<feature type="domain" description="Integrase catalytic" evidence="1">
    <location>
        <begin position="1"/>
        <end position="102"/>
    </location>
</feature>
<name>A0A645J1P8_9ZZZZ</name>
<reference evidence="2" key="1">
    <citation type="submission" date="2019-08" db="EMBL/GenBank/DDBJ databases">
        <authorList>
            <person name="Kucharzyk K."/>
            <person name="Murdoch R.W."/>
            <person name="Higgins S."/>
            <person name="Loffler F."/>
        </authorList>
    </citation>
    <scope>NUCLEOTIDE SEQUENCE</scope>
</reference>
<proteinExistence type="predicted"/>
<dbReference type="InterPro" id="IPR001584">
    <property type="entry name" value="Integrase_cat-core"/>
</dbReference>
<dbReference type="Gene3D" id="3.30.420.10">
    <property type="entry name" value="Ribonuclease H-like superfamily/Ribonuclease H"/>
    <property type="match status" value="1"/>
</dbReference>
<comment type="caution">
    <text evidence="2">The sequence shown here is derived from an EMBL/GenBank/DDBJ whole genome shotgun (WGS) entry which is preliminary data.</text>
</comment>
<evidence type="ECO:0000313" key="2">
    <source>
        <dbReference type="EMBL" id="MPN57511.1"/>
    </source>
</evidence>
<dbReference type="InterPro" id="IPR050900">
    <property type="entry name" value="Transposase_IS3/IS150/IS904"/>
</dbReference>
<dbReference type="PROSITE" id="PS50994">
    <property type="entry name" value="INTEGRASE"/>
    <property type="match status" value="1"/>
</dbReference>
<dbReference type="PANTHER" id="PTHR46889:SF4">
    <property type="entry name" value="TRANSPOSASE INSO FOR INSERTION SEQUENCE ELEMENT IS911B-RELATED"/>
    <property type="match status" value="1"/>
</dbReference>
<dbReference type="InterPro" id="IPR036397">
    <property type="entry name" value="RNaseH_sf"/>
</dbReference>
<sequence length="102" mass="11863">MEGKRAFVIAVIDLFSRRIMGYKTTNTMEASGCVEVLDFAIKRYGKPEMFNSDQGSQFTSTEFTEVLIREGIRISMDGRGRCLDNAKMERFWWSLKYEDIKL</sequence>
<dbReference type="SUPFAM" id="SSF53098">
    <property type="entry name" value="Ribonuclease H-like"/>
    <property type="match status" value="1"/>
</dbReference>
<gene>
    <name evidence="2" type="ORF">SDC9_205205</name>
</gene>